<name>A0AAX3MU02_9BACL</name>
<sequence>MVNRLIERDFCCRREGLMIRGKEFLPQGDHLPAIIISHGFGGNSMNLESYCRTFAAWGYATYCFDFCGGSPDEEGRSTGKSTDMTVLTERDDLIAVMDYVKELTYVDDSKLKLMGFSQGGFVSALAAAKRANEVHSIILIYPAFCIPDDARRGALANSSYDINCVPEIIDCGRMTIGKMFHETVADMDPYEEIIPYKGSVLLIHGTSDEIVHYSYSVQAQNSYETGQCQLQLIKEAGHHFTEEQTESMIVSIHQFLKGKKEVLTIDVLITGSEVRKDTGTDKQIAVFFTGSSESPYFKGDIVQGAEDVQDYHEGNLTNIRADYALEGVDYVGDHCRIHIVNQRVNGELKPVIHTDSRALDFLNHADLTACIEGFTGGLTVRIFS</sequence>
<gene>
    <name evidence="2" type="ORF">PUW23_13240</name>
</gene>
<dbReference type="Gene3D" id="3.40.50.1820">
    <property type="entry name" value="alpha/beta hydrolase"/>
    <property type="match status" value="1"/>
</dbReference>
<dbReference type="AlphaFoldDB" id="A0AAX3MU02"/>
<dbReference type="PANTHER" id="PTHR12277:SF81">
    <property type="entry name" value="PROTEIN ABHD13"/>
    <property type="match status" value="1"/>
</dbReference>
<dbReference type="GO" id="GO:0016787">
    <property type="term" value="F:hydrolase activity"/>
    <property type="evidence" value="ECO:0007669"/>
    <property type="project" value="UniProtKB-KW"/>
</dbReference>
<proteinExistence type="predicted"/>
<protein>
    <submittedName>
        <fullName evidence="2">Alpha/beta fold hydrolase</fullName>
    </submittedName>
</protein>
<organism evidence="2 3">
    <name type="scientific">Paenibacillus urinalis</name>
    <dbReference type="NCBI Taxonomy" id="521520"/>
    <lineage>
        <taxon>Bacteria</taxon>
        <taxon>Bacillati</taxon>
        <taxon>Bacillota</taxon>
        <taxon>Bacilli</taxon>
        <taxon>Bacillales</taxon>
        <taxon>Paenibacillaceae</taxon>
        <taxon>Paenibacillus</taxon>
    </lineage>
</organism>
<dbReference type="InterPro" id="IPR029058">
    <property type="entry name" value="AB_hydrolase_fold"/>
</dbReference>
<evidence type="ECO:0000259" key="1">
    <source>
        <dbReference type="Pfam" id="PF12146"/>
    </source>
</evidence>
<dbReference type="InterPro" id="IPR022742">
    <property type="entry name" value="Hydrolase_4"/>
</dbReference>
<dbReference type="PANTHER" id="PTHR12277">
    <property type="entry name" value="ALPHA/BETA HYDROLASE DOMAIN-CONTAINING PROTEIN"/>
    <property type="match status" value="1"/>
</dbReference>
<reference evidence="2" key="1">
    <citation type="submission" date="2023-02" db="EMBL/GenBank/DDBJ databases">
        <title>Pathogen: clinical or host-associated sample.</title>
        <authorList>
            <person name="Hergert J."/>
            <person name="Casey R."/>
            <person name="Wagner J."/>
            <person name="Young E.L."/>
            <person name="Oakeson K.F."/>
        </authorList>
    </citation>
    <scope>NUCLEOTIDE SEQUENCE</scope>
    <source>
        <strain evidence="2">2022CK-00830</strain>
    </source>
</reference>
<dbReference type="RefSeq" id="WP_047911827.1">
    <property type="nucleotide sequence ID" value="NZ_CP118101.1"/>
</dbReference>
<dbReference type="Proteomes" id="UP001220962">
    <property type="component" value="Chromosome"/>
</dbReference>
<evidence type="ECO:0000313" key="2">
    <source>
        <dbReference type="EMBL" id="WDH80528.1"/>
    </source>
</evidence>
<dbReference type="Pfam" id="PF12146">
    <property type="entry name" value="Hydrolase_4"/>
    <property type="match status" value="1"/>
</dbReference>
<evidence type="ECO:0000313" key="3">
    <source>
        <dbReference type="Proteomes" id="UP001220962"/>
    </source>
</evidence>
<keyword evidence="2" id="KW-0378">Hydrolase</keyword>
<accession>A0AAX3MU02</accession>
<dbReference type="SUPFAM" id="SSF53474">
    <property type="entry name" value="alpha/beta-Hydrolases"/>
    <property type="match status" value="1"/>
</dbReference>
<dbReference type="EMBL" id="CP118101">
    <property type="protein sequence ID" value="WDH80528.1"/>
    <property type="molecule type" value="Genomic_DNA"/>
</dbReference>
<feature type="domain" description="Serine aminopeptidase S33" evidence="1">
    <location>
        <begin position="33"/>
        <end position="149"/>
    </location>
</feature>